<keyword evidence="1" id="KW-0812">Transmembrane</keyword>
<reference evidence="2" key="1">
    <citation type="journal article" date="2023" name="Mol. Phylogenet. Evol.">
        <title>Genome-scale phylogeny and comparative genomics of the fungal order Sordariales.</title>
        <authorList>
            <person name="Hensen N."/>
            <person name="Bonometti L."/>
            <person name="Westerberg I."/>
            <person name="Brannstrom I.O."/>
            <person name="Guillou S."/>
            <person name="Cros-Aarteil S."/>
            <person name="Calhoun S."/>
            <person name="Haridas S."/>
            <person name="Kuo A."/>
            <person name="Mondo S."/>
            <person name="Pangilinan J."/>
            <person name="Riley R."/>
            <person name="LaButti K."/>
            <person name="Andreopoulos B."/>
            <person name="Lipzen A."/>
            <person name="Chen C."/>
            <person name="Yan M."/>
            <person name="Daum C."/>
            <person name="Ng V."/>
            <person name="Clum A."/>
            <person name="Steindorff A."/>
            <person name="Ohm R.A."/>
            <person name="Martin F."/>
            <person name="Silar P."/>
            <person name="Natvig D.O."/>
            <person name="Lalanne C."/>
            <person name="Gautier V."/>
            <person name="Ament-Velasquez S.L."/>
            <person name="Kruys A."/>
            <person name="Hutchinson M.I."/>
            <person name="Powell A.J."/>
            <person name="Barry K."/>
            <person name="Miller A.N."/>
            <person name="Grigoriev I.V."/>
            <person name="Debuchy R."/>
            <person name="Gladieux P."/>
            <person name="Hiltunen Thoren M."/>
            <person name="Johannesson H."/>
        </authorList>
    </citation>
    <scope>NUCLEOTIDE SEQUENCE</scope>
    <source>
        <strain evidence="2">FGSC 1904</strain>
    </source>
</reference>
<name>A0AAE0PDE7_SORBR</name>
<accession>A0AAE0PDE7</accession>
<gene>
    <name evidence="2" type="ORF">B0T20DRAFT_413391</name>
</gene>
<evidence type="ECO:0000313" key="3">
    <source>
        <dbReference type="Proteomes" id="UP001281003"/>
    </source>
</evidence>
<reference evidence="2" key="2">
    <citation type="submission" date="2023-07" db="EMBL/GenBank/DDBJ databases">
        <authorList>
            <consortium name="Lawrence Berkeley National Laboratory"/>
            <person name="Haridas S."/>
            <person name="Hensen N."/>
            <person name="Bonometti L."/>
            <person name="Westerberg I."/>
            <person name="Brannstrom I.O."/>
            <person name="Guillou S."/>
            <person name="Cros-Aarteil S."/>
            <person name="Calhoun S."/>
            <person name="Kuo A."/>
            <person name="Mondo S."/>
            <person name="Pangilinan J."/>
            <person name="Riley R."/>
            <person name="LaButti K."/>
            <person name="Andreopoulos B."/>
            <person name="Lipzen A."/>
            <person name="Chen C."/>
            <person name="Yanf M."/>
            <person name="Daum C."/>
            <person name="Ng V."/>
            <person name="Clum A."/>
            <person name="Steindorff A."/>
            <person name="Ohm R."/>
            <person name="Martin F."/>
            <person name="Silar P."/>
            <person name="Natvig D."/>
            <person name="Lalanne C."/>
            <person name="Gautier V."/>
            <person name="Ament-velasquez S.L."/>
            <person name="Kruys A."/>
            <person name="Hutchinson M.I."/>
            <person name="Powell A.J."/>
            <person name="Barry K."/>
            <person name="Miller A.N."/>
            <person name="Grigoriev I.V."/>
            <person name="Debuchy R."/>
            <person name="Gladieux P."/>
            <person name="Thoren M.H."/>
            <person name="Johannesson H."/>
        </authorList>
    </citation>
    <scope>NUCLEOTIDE SEQUENCE</scope>
    <source>
        <strain evidence="2">FGSC 1904</strain>
    </source>
</reference>
<comment type="caution">
    <text evidence="2">The sequence shown here is derived from an EMBL/GenBank/DDBJ whole genome shotgun (WGS) entry which is preliminary data.</text>
</comment>
<dbReference type="AlphaFoldDB" id="A0AAE0PDE7"/>
<proteinExistence type="predicted"/>
<feature type="transmembrane region" description="Helical" evidence="1">
    <location>
        <begin position="41"/>
        <end position="60"/>
    </location>
</feature>
<dbReference type="EMBL" id="JAUTDP010000007">
    <property type="protein sequence ID" value="KAK3397799.1"/>
    <property type="molecule type" value="Genomic_DNA"/>
</dbReference>
<keyword evidence="3" id="KW-1185">Reference proteome</keyword>
<evidence type="ECO:0000256" key="1">
    <source>
        <dbReference type="SAM" id="Phobius"/>
    </source>
</evidence>
<protein>
    <submittedName>
        <fullName evidence="2">Uncharacterized protein</fullName>
    </submittedName>
</protein>
<sequence length="103" mass="11523">MGSKLLCGLVGSLWALADKKRKNGALYSFIRYSLTQSVMFYSWGVAFPVLFRTICHCFFLRGFKKKRGHPKVGLGFLPVNHGGHLKWVGISFSSSILFFTSTA</sequence>
<keyword evidence="1" id="KW-1133">Transmembrane helix</keyword>
<keyword evidence="1" id="KW-0472">Membrane</keyword>
<organism evidence="2 3">
    <name type="scientific">Sordaria brevicollis</name>
    <dbReference type="NCBI Taxonomy" id="83679"/>
    <lineage>
        <taxon>Eukaryota</taxon>
        <taxon>Fungi</taxon>
        <taxon>Dikarya</taxon>
        <taxon>Ascomycota</taxon>
        <taxon>Pezizomycotina</taxon>
        <taxon>Sordariomycetes</taxon>
        <taxon>Sordariomycetidae</taxon>
        <taxon>Sordariales</taxon>
        <taxon>Sordariaceae</taxon>
        <taxon>Sordaria</taxon>
    </lineage>
</organism>
<evidence type="ECO:0000313" key="2">
    <source>
        <dbReference type="EMBL" id="KAK3397799.1"/>
    </source>
</evidence>
<dbReference type="Proteomes" id="UP001281003">
    <property type="component" value="Unassembled WGS sequence"/>
</dbReference>